<organism evidence="5 6">
    <name type="scientific">Aspergillus lucknowensis</name>
    <dbReference type="NCBI Taxonomy" id="176173"/>
    <lineage>
        <taxon>Eukaryota</taxon>
        <taxon>Fungi</taxon>
        <taxon>Dikarya</taxon>
        <taxon>Ascomycota</taxon>
        <taxon>Pezizomycotina</taxon>
        <taxon>Eurotiomycetes</taxon>
        <taxon>Eurotiomycetidae</taxon>
        <taxon>Eurotiales</taxon>
        <taxon>Aspergillaceae</taxon>
        <taxon>Aspergillus</taxon>
        <taxon>Aspergillus subgen. Nidulantes</taxon>
    </lineage>
</organism>
<dbReference type="InterPro" id="IPR047021">
    <property type="entry name" value="REXO1/3/4-like"/>
</dbReference>
<dbReference type="Gene3D" id="3.30.420.10">
    <property type="entry name" value="Ribonuclease H-like superfamily/Ribonuclease H"/>
    <property type="match status" value="1"/>
</dbReference>
<accession>A0ABR4LKE2</accession>
<feature type="domain" description="Exonuclease" evidence="4">
    <location>
        <begin position="71"/>
        <end position="243"/>
    </location>
</feature>
<comment type="caution">
    <text evidence="5">The sequence shown here is derived from an EMBL/GenBank/DDBJ whole genome shotgun (WGS) entry which is preliminary data.</text>
</comment>
<name>A0ABR4LKE2_9EURO</name>
<dbReference type="Proteomes" id="UP001610432">
    <property type="component" value="Unassembled WGS sequence"/>
</dbReference>
<dbReference type="InterPro" id="IPR012337">
    <property type="entry name" value="RNaseH-like_sf"/>
</dbReference>
<keyword evidence="2" id="KW-0378">Hydrolase</keyword>
<sequence length="277" mass="30094">MSRGKSKAANRTPTTTLATTTSGHTTIAAEHAAILQNLASKCHSRGTLLSSRYPTGTPTAPASTPKVEKRKIVAIDCEMVGIGPTNTSYLGQIVAVDVLTGETILDICVNPPESITSWRTRYSGLSPSTFKTYGARNRLVRGVQGAQAALFRLIDRDTILVGHALQNDLVALNMVHLRCVDTQIVTKEAVAAAAGREPCRVWGLRKLAEVFLGRRIQGGQHDCAEDTRATRDLLLACTDEARLREWAEVEARIQTNFPTDRGNFSDNEGYDDVGDFL</sequence>
<dbReference type="EMBL" id="JBFXLQ010000036">
    <property type="protein sequence ID" value="KAL2864961.1"/>
    <property type="molecule type" value="Genomic_DNA"/>
</dbReference>
<proteinExistence type="predicted"/>
<dbReference type="PANTHER" id="PTHR12801">
    <property type="entry name" value="RNA EXONUCLEASE REXO1 / RECO3 FAMILY MEMBER-RELATED"/>
    <property type="match status" value="1"/>
</dbReference>
<keyword evidence="6" id="KW-1185">Reference proteome</keyword>
<dbReference type="InterPro" id="IPR013520">
    <property type="entry name" value="Ribonucl_H"/>
</dbReference>
<evidence type="ECO:0000256" key="1">
    <source>
        <dbReference type="ARBA" id="ARBA00022722"/>
    </source>
</evidence>
<keyword evidence="3" id="KW-0269">Exonuclease</keyword>
<dbReference type="CDD" id="cd06137">
    <property type="entry name" value="DEDDh_RNase"/>
    <property type="match status" value="1"/>
</dbReference>
<evidence type="ECO:0000256" key="2">
    <source>
        <dbReference type="ARBA" id="ARBA00022801"/>
    </source>
</evidence>
<dbReference type="SMART" id="SM00479">
    <property type="entry name" value="EXOIII"/>
    <property type="match status" value="1"/>
</dbReference>
<dbReference type="GeneID" id="98148517"/>
<dbReference type="PANTHER" id="PTHR12801:SF114">
    <property type="entry name" value="EXONUCLEASE, PUTATIVE (AFU_ORTHOLOGUE AFUA_7G00870)-RELATED"/>
    <property type="match status" value="1"/>
</dbReference>
<evidence type="ECO:0000259" key="4">
    <source>
        <dbReference type="SMART" id="SM00479"/>
    </source>
</evidence>
<evidence type="ECO:0000313" key="5">
    <source>
        <dbReference type="EMBL" id="KAL2864961.1"/>
    </source>
</evidence>
<keyword evidence="1" id="KW-0540">Nuclease</keyword>
<reference evidence="5 6" key="1">
    <citation type="submission" date="2024-07" db="EMBL/GenBank/DDBJ databases">
        <title>Section-level genome sequencing and comparative genomics of Aspergillus sections Usti and Cavernicolus.</title>
        <authorList>
            <consortium name="Lawrence Berkeley National Laboratory"/>
            <person name="Nybo J.L."/>
            <person name="Vesth T.C."/>
            <person name="Theobald S."/>
            <person name="Frisvad J.C."/>
            <person name="Larsen T.O."/>
            <person name="Kjaerboelling I."/>
            <person name="Rothschild-Mancinelli K."/>
            <person name="Lyhne E.K."/>
            <person name="Kogle M.E."/>
            <person name="Barry K."/>
            <person name="Clum A."/>
            <person name="Na H."/>
            <person name="Ledsgaard L."/>
            <person name="Lin J."/>
            <person name="Lipzen A."/>
            <person name="Kuo A."/>
            <person name="Riley R."/>
            <person name="Mondo S."/>
            <person name="Labutti K."/>
            <person name="Haridas S."/>
            <person name="Pangalinan J."/>
            <person name="Salamov A.A."/>
            <person name="Simmons B.A."/>
            <person name="Magnuson J.K."/>
            <person name="Chen J."/>
            <person name="Drula E."/>
            <person name="Henrissat B."/>
            <person name="Wiebenga A."/>
            <person name="Lubbers R.J."/>
            <person name="Gomes A.C."/>
            <person name="Macurrencykelacurrency M.R."/>
            <person name="Stajich J."/>
            <person name="Grigoriev I.V."/>
            <person name="Mortensen U.H."/>
            <person name="De Vries R.P."/>
            <person name="Baker S.E."/>
            <person name="Andersen M.R."/>
        </authorList>
    </citation>
    <scope>NUCLEOTIDE SEQUENCE [LARGE SCALE GENOMIC DNA]</scope>
    <source>
        <strain evidence="5 6">CBS 449.75</strain>
    </source>
</reference>
<dbReference type="SUPFAM" id="SSF53098">
    <property type="entry name" value="Ribonuclease H-like"/>
    <property type="match status" value="1"/>
</dbReference>
<evidence type="ECO:0000313" key="6">
    <source>
        <dbReference type="Proteomes" id="UP001610432"/>
    </source>
</evidence>
<dbReference type="Pfam" id="PF00929">
    <property type="entry name" value="RNase_T"/>
    <property type="match status" value="1"/>
</dbReference>
<dbReference type="InterPro" id="IPR036397">
    <property type="entry name" value="RNaseH_sf"/>
</dbReference>
<protein>
    <submittedName>
        <fullName evidence="5">Ribonuclease H-like domain-containing protein</fullName>
    </submittedName>
</protein>
<dbReference type="RefSeq" id="XP_070883940.1">
    <property type="nucleotide sequence ID" value="XM_071033445.1"/>
</dbReference>
<evidence type="ECO:0000256" key="3">
    <source>
        <dbReference type="ARBA" id="ARBA00022839"/>
    </source>
</evidence>
<gene>
    <name evidence="5" type="ORF">BJX67DRAFT_383377</name>
</gene>